<comment type="similarity">
    <text evidence="3 7 9">Belongs to the elongation factor P family.</text>
</comment>
<comment type="function">
    <text evidence="7">Involved in peptide bond synthesis. Stimulates efficient translation and peptide-bond synthesis on native or reconstituted 70S ribosomes in vitro. Probably functions indirectly by altering the affinity of the ribosome for aminoacyl-tRNA, thus increasing their reactivity as acceptors for peptidyl transferase.</text>
</comment>
<dbReference type="Pfam" id="PF08207">
    <property type="entry name" value="EFP_N"/>
    <property type="match status" value="1"/>
</dbReference>
<organism evidence="12 15">
    <name type="scientific">Myxococcus fulvus</name>
    <dbReference type="NCBI Taxonomy" id="33"/>
    <lineage>
        <taxon>Bacteria</taxon>
        <taxon>Pseudomonadati</taxon>
        <taxon>Myxococcota</taxon>
        <taxon>Myxococcia</taxon>
        <taxon>Myxococcales</taxon>
        <taxon>Cystobacterineae</taxon>
        <taxon>Myxococcaceae</taxon>
        <taxon>Myxococcus</taxon>
    </lineage>
</organism>
<proteinExistence type="inferred from homology"/>
<comment type="subcellular location">
    <subcellularLocation>
        <location evidence="1 7">Cytoplasm</location>
    </subcellularLocation>
</comment>
<dbReference type="InterPro" id="IPR012340">
    <property type="entry name" value="NA-bd_OB-fold"/>
</dbReference>
<dbReference type="InterPro" id="IPR008991">
    <property type="entry name" value="Translation_prot_SH3-like_sf"/>
</dbReference>
<dbReference type="PANTHER" id="PTHR30053">
    <property type="entry name" value="ELONGATION FACTOR P"/>
    <property type="match status" value="1"/>
</dbReference>
<dbReference type="UniPathway" id="UPA00345"/>
<dbReference type="Gene3D" id="2.30.30.30">
    <property type="match status" value="1"/>
</dbReference>
<evidence type="ECO:0000256" key="1">
    <source>
        <dbReference type="ARBA" id="ARBA00004496"/>
    </source>
</evidence>
<dbReference type="InterPro" id="IPR001059">
    <property type="entry name" value="Transl_elong_P/YeiP_cen"/>
</dbReference>
<dbReference type="NCBIfam" id="TIGR00038">
    <property type="entry name" value="efp"/>
    <property type="match status" value="1"/>
</dbReference>
<feature type="domain" description="Elongation factor P C-terminal" evidence="10">
    <location>
        <begin position="129"/>
        <end position="184"/>
    </location>
</feature>
<dbReference type="GO" id="GO:0005829">
    <property type="term" value="C:cytosol"/>
    <property type="evidence" value="ECO:0007669"/>
    <property type="project" value="UniProtKB-ARBA"/>
</dbReference>
<comment type="pathway">
    <text evidence="2 7">Protein biosynthesis; polypeptide chain elongation.</text>
</comment>
<keyword evidence="14" id="KW-1185">Reference proteome</keyword>
<evidence type="ECO:0000259" key="10">
    <source>
        <dbReference type="SMART" id="SM00841"/>
    </source>
</evidence>
<dbReference type="InterPro" id="IPR020599">
    <property type="entry name" value="Transl_elong_fac_P/YeiP"/>
</dbReference>
<dbReference type="EMBL" id="BJXR01000083">
    <property type="protein sequence ID" value="GEN13499.1"/>
    <property type="molecule type" value="Genomic_DNA"/>
</dbReference>
<name>A0A511TH48_MYXFU</name>
<dbReference type="Pfam" id="PF01132">
    <property type="entry name" value="EFP"/>
    <property type="match status" value="1"/>
</dbReference>
<evidence type="ECO:0000256" key="9">
    <source>
        <dbReference type="RuleBase" id="RU004389"/>
    </source>
</evidence>
<dbReference type="PANTHER" id="PTHR30053:SF12">
    <property type="entry name" value="ELONGATION FACTOR P (EF-P) FAMILY PROTEIN"/>
    <property type="match status" value="1"/>
</dbReference>
<dbReference type="InterPro" id="IPR014722">
    <property type="entry name" value="Rib_uL2_dom2"/>
</dbReference>
<dbReference type="RefSeq" id="WP_074950193.1">
    <property type="nucleotide sequence ID" value="NZ_BJXR01000083.1"/>
</dbReference>
<evidence type="ECO:0000259" key="11">
    <source>
        <dbReference type="SMART" id="SM01185"/>
    </source>
</evidence>
<evidence type="ECO:0000256" key="3">
    <source>
        <dbReference type="ARBA" id="ARBA00009479"/>
    </source>
</evidence>
<dbReference type="CDD" id="cd04470">
    <property type="entry name" value="S1_EF-P_repeat_1"/>
    <property type="match status" value="1"/>
</dbReference>
<evidence type="ECO:0000256" key="2">
    <source>
        <dbReference type="ARBA" id="ARBA00004815"/>
    </source>
</evidence>
<dbReference type="FunFam" id="2.30.30.30:FF:000003">
    <property type="entry name" value="Elongation factor P"/>
    <property type="match status" value="1"/>
</dbReference>
<dbReference type="Proteomes" id="UP000183760">
    <property type="component" value="Unassembled WGS sequence"/>
</dbReference>
<dbReference type="Gene3D" id="2.40.50.140">
    <property type="entry name" value="Nucleic acid-binding proteins"/>
    <property type="match status" value="2"/>
</dbReference>
<evidence type="ECO:0000256" key="8">
    <source>
        <dbReference type="NCBIfam" id="TIGR00038"/>
    </source>
</evidence>
<keyword evidence="6 7" id="KW-0648">Protein biosynthesis</keyword>
<dbReference type="FunFam" id="2.40.50.140:FF:000004">
    <property type="entry name" value="Elongation factor P"/>
    <property type="match status" value="1"/>
</dbReference>
<evidence type="ECO:0000256" key="4">
    <source>
        <dbReference type="ARBA" id="ARBA00022490"/>
    </source>
</evidence>
<dbReference type="PIRSF" id="PIRSF005901">
    <property type="entry name" value="EF-P"/>
    <property type="match status" value="1"/>
</dbReference>
<comment type="caution">
    <text evidence="12">The sequence shown here is derived from an EMBL/GenBank/DDBJ whole genome shotgun (WGS) entry which is preliminary data.</text>
</comment>
<dbReference type="PROSITE" id="PS01275">
    <property type="entry name" value="EFP"/>
    <property type="match status" value="1"/>
</dbReference>
<reference evidence="12 15" key="2">
    <citation type="submission" date="2019-07" db="EMBL/GenBank/DDBJ databases">
        <title>Whole genome shotgun sequence of Myxococcus fulvus NBRC 100333.</title>
        <authorList>
            <person name="Hosoyama A."/>
            <person name="Uohara A."/>
            <person name="Ohji S."/>
            <person name="Ichikawa N."/>
        </authorList>
    </citation>
    <scope>NUCLEOTIDE SEQUENCE [LARGE SCALE GENOMIC DNA]</scope>
    <source>
        <strain evidence="12 15">NBRC 100333</strain>
    </source>
</reference>
<evidence type="ECO:0000313" key="12">
    <source>
        <dbReference type="EMBL" id="GEN13499.1"/>
    </source>
</evidence>
<dbReference type="AlphaFoldDB" id="A0A511TH48"/>
<dbReference type="SMART" id="SM01185">
    <property type="entry name" value="EFP"/>
    <property type="match status" value="1"/>
</dbReference>
<dbReference type="FunFam" id="2.40.50.140:FF:000009">
    <property type="entry name" value="Elongation factor P"/>
    <property type="match status" value="1"/>
</dbReference>
<evidence type="ECO:0000256" key="6">
    <source>
        <dbReference type="ARBA" id="ARBA00022917"/>
    </source>
</evidence>
<accession>A0A511TH48</accession>
<feature type="domain" description="Translation elongation factor P/YeiP central" evidence="11">
    <location>
        <begin position="67"/>
        <end position="121"/>
    </location>
</feature>
<evidence type="ECO:0000256" key="7">
    <source>
        <dbReference type="HAMAP-Rule" id="MF_00141"/>
    </source>
</evidence>
<dbReference type="HAMAP" id="MF_00141">
    <property type="entry name" value="EF_P"/>
    <property type="match status" value="1"/>
</dbReference>
<evidence type="ECO:0000256" key="5">
    <source>
        <dbReference type="ARBA" id="ARBA00022768"/>
    </source>
</evidence>
<dbReference type="NCBIfam" id="NF001810">
    <property type="entry name" value="PRK00529.1"/>
    <property type="match status" value="1"/>
</dbReference>
<dbReference type="InterPro" id="IPR015365">
    <property type="entry name" value="Elong-fact-P_C"/>
</dbReference>
<gene>
    <name evidence="12" type="primary">efp_2</name>
    <name evidence="7" type="synonym">efp</name>
    <name evidence="12" type="ORF">MFU01_85360</name>
    <name evidence="13" type="ORF">SAMN05443572_10214</name>
</gene>
<dbReference type="SUPFAM" id="SSF50104">
    <property type="entry name" value="Translation proteins SH3-like domain"/>
    <property type="match status" value="1"/>
</dbReference>
<protein>
    <recommendedName>
        <fullName evidence="7 8">Elongation factor P</fullName>
        <shortName evidence="7">EF-P</shortName>
    </recommendedName>
</protein>
<evidence type="ECO:0000313" key="14">
    <source>
        <dbReference type="Proteomes" id="UP000183760"/>
    </source>
</evidence>
<dbReference type="OrthoDB" id="9801844at2"/>
<dbReference type="InterPro" id="IPR011768">
    <property type="entry name" value="Transl_elongation_fac_P"/>
</dbReference>
<dbReference type="CDD" id="cd05794">
    <property type="entry name" value="S1_EF-P_repeat_2"/>
    <property type="match status" value="1"/>
</dbReference>
<dbReference type="Pfam" id="PF09285">
    <property type="entry name" value="Elong-fact-P_C"/>
    <property type="match status" value="1"/>
</dbReference>
<dbReference type="GO" id="GO:0003746">
    <property type="term" value="F:translation elongation factor activity"/>
    <property type="evidence" value="ECO:0007669"/>
    <property type="project" value="UniProtKB-UniRule"/>
</dbReference>
<dbReference type="InterPro" id="IPR013185">
    <property type="entry name" value="Transl_elong_KOW-like"/>
</dbReference>
<keyword evidence="4 7" id="KW-0963">Cytoplasm</keyword>
<dbReference type="InterPro" id="IPR013852">
    <property type="entry name" value="Transl_elong_P/YeiP_CS"/>
</dbReference>
<reference evidence="13 14" key="1">
    <citation type="submission" date="2016-10" db="EMBL/GenBank/DDBJ databases">
        <authorList>
            <person name="Varghese N."/>
            <person name="Submissions S."/>
        </authorList>
    </citation>
    <scope>NUCLEOTIDE SEQUENCE [LARGE SCALE GENOMIC DNA]</scope>
    <source>
        <strain evidence="13 14">DSM 16525</strain>
    </source>
</reference>
<dbReference type="EMBL" id="FOIB01000002">
    <property type="protein sequence ID" value="SET36310.1"/>
    <property type="molecule type" value="Genomic_DNA"/>
</dbReference>
<dbReference type="GO" id="GO:0043043">
    <property type="term" value="P:peptide biosynthetic process"/>
    <property type="evidence" value="ECO:0007669"/>
    <property type="project" value="InterPro"/>
</dbReference>
<dbReference type="SMART" id="SM00841">
    <property type="entry name" value="Elong-fact-P_C"/>
    <property type="match status" value="1"/>
</dbReference>
<evidence type="ECO:0000313" key="15">
    <source>
        <dbReference type="Proteomes" id="UP000321514"/>
    </source>
</evidence>
<sequence>MANTADIRRGLFLKYEGALLQVEFFQHVKPGKGAAFVRTKLRNVITGEIIERTFHADEQLETAQVDRKNATFQYQEGTTYIFMDPDTYDQYQVSEEVLGQARWYLDENTPYDVVFHEGRAVAVEPPTTVVREVVDTEPSMKQDTSGVTMKPARISSGLEVQVPLFCAVGDKIKIDTRTGDYLGRIDERASASSP</sequence>
<evidence type="ECO:0000313" key="13">
    <source>
        <dbReference type="EMBL" id="SET36310.1"/>
    </source>
</evidence>
<keyword evidence="5 7" id="KW-0251">Elongation factor</keyword>
<dbReference type="Proteomes" id="UP000321514">
    <property type="component" value="Unassembled WGS sequence"/>
</dbReference>
<dbReference type="SUPFAM" id="SSF50249">
    <property type="entry name" value="Nucleic acid-binding proteins"/>
    <property type="match status" value="2"/>
</dbReference>